<protein>
    <submittedName>
        <fullName evidence="2">Uncharacterized protein</fullName>
    </submittedName>
</protein>
<dbReference type="EMBL" id="CP021425">
    <property type="protein sequence ID" value="ARU58058.1"/>
    <property type="molecule type" value="Genomic_DNA"/>
</dbReference>
<reference evidence="2 3" key="1">
    <citation type="submission" date="2017-05" db="EMBL/GenBank/DDBJ databases">
        <title>Genomic insights into alkan degradation activity of Oleiphilus messinensis.</title>
        <authorList>
            <person name="Kozyavkin S.A."/>
            <person name="Slesarev A.I."/>
            <person name="Golyshin P.N."/>
            <person name="Korzhenkov A."/>
            <person name="Golyshina O.N."/>
            <person name="Toshchakov S.V."/>
        </authorList>
    </citation>
    <scope>NUCLEOTIDE SEQUENCE [LARGE SCALE GENOMIC DNA]</scope>
    <source>
        <strain evidence="2 3">ME102</strain>
    </source>
</reference>
<organism evidence="2 3">
    <name type="scientific">Oleiphilus messinensis</name>
    <dbReference type="NCBI Taxonomy" id="141451"/>
    <lineage>
        <taxon>Bacteria</taxon>
        <taxon>Pseudomonadati</taxon>
        <taxon>Pseudomonadota</taxon>
        <taxon>Gammaproteobacteria</taxon>
        <taxon>Oceanospirillales</taxon>
        <taxon>Oleiphilaceae</taxon>
        <taxon>Oleiphilus</taxon>
    </lineage>
</organism>
<keyword evidence="1" id="KW-0812">Transmembrane</keyword>
<feature type="transmembrane region" description="Helical" evidence="1">
    <location>
        <begin position="72"/>
        <end position="90"/>
    </location>
</feature>
<dbReference type="Proteomes" id="UP000196027">
    <property type="component" value="Chromosome"/>
</dbReference>
<accession>A0A1Y0IC04</accession>
<keyword evidence="3" id="KW-1185">Reference proteome</keyword>
<proteinExistence type="predicted"/>
<feature type="transmembrane region" description="Helical" evidence="1">
    <location>
        <begin position="45"/>
        <end position="66"/>
    </location>
</feature>
<dbReference type="KEGG" id="ome:OLMES_4040"/>
<evidence type="ECO:0000313" key="2">
    <source>
        <dbReference type="EMBL" id="ARU58058.1"/>
    </source>
</evidence>
<sequence length="104" mass="11636">MSPNEISTIAHTILISAIFLSIIFFTIGAFRAFKQQRILCILEETLYRVLVTFVGFTLITLGLQLIGYKFSIQWPSLVGGFSAIGLAILIQSISKYSKENYNPD</sequence>
<dbReference type="AlphaFoldDB" id="A0A1Y0IC04"/>
<evidence type="ECO:0000256" key="1">
    <source>
        <dbReference type="SAM" id="Phobius"/>
    </source>
</evidence>
<keyword evidence="1" id="KW-0472">Membrane</keyword>
<gene>
    <name evidence="2" type="ORF">OLMES_4040</name>
</gene>
<keyword evidence="1" id="KW-1133">Transmembrane helix</keyword>
<feature type="transmembrane region" description="Helical" evidence="1">
    <location>
        <begin position="12"/>
        <end position="33"/>
    </location>
</feature>
<name>A0A1Y0IC04_9GAMM</name>
<evidence type="ECO:0000313" key="3">
    <source>
        <dbReference type="Proteomes" id="UP000196027"/>
    </source>
</evidence>